<reference evidence="5" key="1">
    <citation type="journal article" date="2021" name="Genome Biol. Evol.">
        <title>The assembled and annotated genome of the fairy-ring fungus Marasmius oreades.</title>
        <authorList>
            <person name="Hiltunen M."/>
            <person name="Ament-Velasquez S.L."/>
            <person name="Johannesson H."/>
        </authorList>
    </citation>
    <scope>NUCLEOTIDE SEQUENCE</scope>
    <source>
        <strain evidence="5">03SP1</strain>
    </source>
</reference>
<comment type="similarity">
    <text evidence="1">Belongs to the TEC1 family.</text>
</comment>
<feature type="region of interest" description="Disordered" evidence="3">
    <location>
        <begin position="107"/>
        <end position="140"/>
    </location>
</feature>
<feature type="region of interest" description="Disordered" evidence="3">
    <location>
        <begin position="361"/>
        <end position="410"/>
    </location>
</feature>
<evidence type="ECO:0000313" key="6">
    <source>
        <dbReference type="Proteomes" id="UP001049176"/>
    </source>
</evidence>
<keyword evidence="6" id="KW-1185">Reference proteome</keyword>
<comment type="caution">
    <text evidence="5">The sequence shown here is derived from an EMBL/GenBank/DDBJ whole genome shotgun (WGS) entry which is preliminary data.</text>
</comment>
<dbReference type="Gene3D" id="6.10.20.40">
    <property type="entry name" value="TEA/ATTS domain"/>
    <property type="match status" value="1"/>
</dbReference>
<dbReference type="RefSeq" id="XP_043008897.1">
    <property type="nucleotide sequence ID" value="XM_043153613.1"/>
</dbReference>
<evidence type="ECO:0000313" key="5">
    <source>
        <dbReference type="EMBL" id="KAG7092427.1"/>
    </source>
</evidence>
<dbReference type="InterPro" id="IPR038096">
    <property type="entry name" value="TEA/ATTS_sf"/>
</dbReference>
<name>A0A9P7RZ85_9AGAR</name>
<dbReference type="AlphaFoldDB" id="A0A9P7RZ85"/>
<dbReference type="PROSITE" id="PS51088">
    <property type="entry name" value="TEA_2"/>
    <property type="match status" value="1"/>
</dbReference>
<dbReference type="KEGG" id="more:E1B28_008783"/>
<feature type="DNA-binding region" description="TEA" evidence="2">
    <location>
        <begin position="20"/>
        <end position="92"/>
    </location>
</feature>
<sequence length="437" mass="47918">MSPAKSTLTPQRKHRKLLKDGSGSEVWPESVEHVFVEGLKAYWNSPWASCSGGRSRWRNQFLVEYLQQKGIERSKKQVASHLQVLRNMWKGEPEYHLVAGADEAILDHTNNSPSSSSSSSLPGSSSLPSSPPTSVHSSPIPTDYLSLSNASPLRATCITLQASQMTPFHIKIDGLLPPTCPTPPPAVIKLRLSVPPPTSSGLFQGFTGSVGITSFTGRVKCTTKVYVDGRKVLEEMDEMRVVKSEDQDVSEVILPMSNLTTCRWFDPAKRTSLTQEISLIPVDVQNQKVQPLLYIMYELDRNADFPEAKVVRYDRYHTSSSSTTTRSPPATYNPGSPPASQYHIVNVNGSSTSTPWSGSLFQLSSTSSSSSGESGEGVPAPSPLLGMASLNPNSQSPFSNSSHFPHTLPHTRIHPQAHTELYHHQQMQPTLSTYNYS</sequence>
<dbReference type="OrthoDB" id="10006572at2759"/>
<evidence type="ECO:0000259" key="4">
    <source>
        <dbReference type="PROSITE" id="PS51088"/>
    </source>
</evidence>
<dbReference type="SMART" id="SM00426">
    <property type="entry name" value="TEA"/>
    <property type="match status" value="1"/>
</dbReference>
<feature type="compositionally biased region" description="Low complexity" evidence="3">
    <location>
        <begin position="389"/>
        <end position="406"/>
    </location>
</feature>
<organism evidence="5 6">
    <name type="scientific">Marasmius oreades</name>
    <name type="common">fairy-ring Marasmius</name>
    <dbReference type="NCBI Taxonomy" id="181124"/>
    <lineage>
        <taxon>Eukaryota</taxon>
        <taxon>Fungi</taxon>
        <taxon>Dikarya</taxon>
        <taxon>Basidiomycota</taxon>
        <taxon>Agaricomycotina</taxon>
        <taxon>Agaricomycetes</taxon>
        <taxon>Agaricomycetidae</taxon>
        <taxon>Agaricales</taxon>
        <taxon>Marasmiineae</taxon>
        <taxon>Marasmiaceae</taxon>
        <taxon>Marasmius</taxon>
    </lineage>
</organism>
<dbReference type="EMBL" id="CM032185">
    <property type="protein sequence ID" value="KAG7092427.1"/>
    <property type="molecule type" value="Genomic_DNA"/>
</dbReference>
<dbReference type="Proteomes" id="UP001049176">
    <property type="component" value="Chromosome 5"/>
</dbReference>
<gene>
    <name evidence="5" type="ORF">E1B28_008783</name>
</gene>
<accession>A0A9P7RZ85</accession>
<evidence type="ECO:0000256" key="1">
    <source>
        <dbReference type="ARBA" id="ARBA00008421"/>
    </source>
</evidence>
<dbReference type="GeneID" id="66077859"/>
<feature type="compositionally biased region" description="Polar residues" evidence="3">
    <location>
        <begin position="1"/>
        <end position="10"/>
    </location>
</feature>
<feature type="compositionally biased region" description="Low complexity" evidence="3">
    <location>
        <begin position="361"/>
        <end position="377"/>
    </location>
</feature>
<dbReference type="InterPro" id="IPR000818">
    <property type="entry name" value="TEA/ATTS_dom"/>
</dbReference>
<dbReference type="Pfam" id="PF01285">
    <property type="entry name" value="TEA"/>
    <property type="match status" value="1"/>
</dbReference>
<evidence type="ECO:0000256" key="3">
    <source>
        <dbReference type="SAM" id="MobiDB-lite"/>
    </source>
</evidence>
<evidence type="ECO:0000256" key="2">
    <source>
        <dbReference type="PROSITE-ProRule" id="PRU00505"/>
    </source>
</evidence>
<proteinExistence type="inferred from homology"/>
<dbReference type="GO" id="GO:0003700">
    <property type="term" value="F:DNA-binding transcription factor activity"/>
    <property type="evidence" value="ECO:0007669"/>
    <property type="project" value="InterPro"/>
</dbReference>
<feature type="domain" description="TEA" evidence="4">
    <location>
        <begin position="20"/>
        <end position="92"/>
    </location>
</feature>
<feature type="region of interest" description="Disordered" evidence="3">
    <location>
        <begin position="316"/>
        <end position="347"/>
    </location>
</feature>
<feature type="compositionally biased region" description="Low complexity" evidence="3">
    <location>
        <begin position="112"/>
        <end position="140"/>
    </location>
</feature>
<feature type="region of interest" description="Disordered" evidence="3">
    <location>
        <begin position="1"/>
        <end position="23"/>
    </location>
</feature>
<protein>
    <recommendedName>
        <fullName evidence="4">TEA domain-containing protein</fullName>
    </recommendedName>
</protein>